<gene>
    <name evidence="7" type="ORF">IDF66_00335</name>
</gene>
<protein>
    <submittedName>
        <fullName evidence="7">Aspartate aminotransferase family protein</fullName>
    </submittedName>
</protein>
<dbReference type="Pfam" id="PF00282">
    <property type="entry name" value="Pyridoxal_deC"/>
    <property type="match status" value="1"/>
</dbReference>
<dbReference type="Gene3D" id="3.40.640.10">
    <property type="entry name" value="Type I PLP-dependent aspartate aminotransferase-like (Major domain)"/>
    <property type="match status" value="1"/>
</dbReference>
<dbReference type="PANTHER" id="PTHR11999:SF70">
    <property type="entry name" value="MIP05841P"/>
    <property type="match status" value="1"/>
</dbReference>
<keyword evidence="8" id="KW-1185">Reference proteome</keyword>
<comment type="similarity">
    <text evidence="2 6">Belongs to the group II decarboxylase family.</text>
</comment>
<dbReference type="InterPro" id="IPR010977">
    <property type="entry name" value="Aromatic_deC"/>
</dbReference>
<evidence type="ECO:0000256" key="5">
    <source>
        <dbReference type="ARBA" id="ARBA00023239"/>
    </source>
</evidence>
<comment type="cofactor">
    <cofactor evidence="1 6">
        <name>pyridoxal 5'-phosphate</name>
        <dbReference type="ChEBI" id="CHEBI:597326"/>
    </cofactor>
</comment>
<dbReference type="InterPro" id="IPR002129">
    <property type="entry name" value="PyrdxlP-dep_de-COase"/>
</dbReference>
<dbReference type="RefSeq" id="WP_190265360.1">
    <property type="nucleotide sequence ID" value="NZ_BAABAD010000003.1"/>
</dbReference>
<dbReference type="PANTHER" id="PTHR11999">
    <property type="entry name" value="GROUP II PYRIDOXAL-5-PHOSPHATE DECARBOXYLASE"/>
    <property type="match status" value="1"/>
</dbReference>
<evidence type="ECO:0000256" key="4">
    <source>
        <dbReference type="ARBA" id="ARBA00022898"/>
    </source>
</evidence>
<dbReference type="InterPro" id="IPR015422">
    <property type="entry name" value="PyrdxlP-dep_Trfase_small"/>
</dbReference>
<dbReference type="SUPFAM" id="SSF53383">
    <property type="entry name" value="PLP-dependent transferases"/>
    <property type="match status" value="1"/>
</dbReference>
<evidence type="ECO:0000313" key="7">
    <source>
        <dbReference type="EMBL" id="MBD1318017.1"/>
    </source>
</evidence>
<keyword evidence="7" id="KW-0032">Aminotransferase</keyword>
<keyword evidence="3" id="KW-0210">Decarboxylase</keyword>
<sequence>MSGNATDPDPTDDELVLLADADRRARTWTAGIGSSARRVFPSAESLAGLSRLDEPLTTAGRPAGETIAMLDEVAGDCVVASNDPRYFGFVVGSTLPVAAAAERIALAWDQCASSFDNSPAAHVLEKQAGRWVLDALDLPRASAVGFTTSATAGAVTALTAARRALLLRHGWDVDQRGLHGAPTVRVVIGELAHITVVRALRILGFGLENIERAPVDEHARVTAAAMPDLDDLTLVILQAGEVNTGEFDPFADIIPAARRAGAWVHVDGAFGLWARASQTHRVLTTGIDAADSWTTDGHKWLNTPYDSAMVIVRDADALSSAMNSDAVYLAGSADAQKNLTLEFSRRARGIPIWAVLRTLGADGVEELVDRCVDLARHAAEGLRANGFTVLNRCVLNQVLVRGETPEQTETVRDRLQQSGRVWFGPTVWQGEPAFRVSVSSWRTRREHIDELVELLTAELARSR</sequence>
<dbReference type="InterPro" id="IPR015424">
    <property type="entry name" value="PyrdxlP-dep_Trfase"/>
</dbReference>
<dbReference type="InterPro" id="IPR015421">
    <property type="entry name" value="PyrdxlP-dep_Trfase_major"/>
</dbReference>
<keyword evidence="5 6" id="KW-0456">Lyase</keyword>
<comment type="caution">
    <text evidence="7">The sequence shown here is derived from an EMBL/GenBank/DDBJ whole genome shotgun (WGS) entry which is preliminary data.</text>
</comment>
<name>A0ABR7W8A1_9ACTN</name>
<dbReference type="Gene3D" id="3.90.1150.10">
    <property type="entry name" value="Aspartate Aminotransferase, domain 1"/>
    <property type="match status" value="1"/>
</dbReference>
<evidence type="ECO:0000256" key="3">
    <source>
        <dbReference type="ARBA" id="ARBA00022793"/>
    </source>
</evidence>
<evidence type="ECO:0000313" key="8">
    <source>
        <dbReference type="Proteomes" id="UP000602395"/>
    </source>
</evidence>
<keyword evidence="7" id="KW-0808">Transferase</keyword>
<dbReference type="Proteomes" id="UP000602395">
    <property type="component" value="Unassembled WGS sequence"/>
</dbReference>
<accession>A0ABR7W8A1</accession>
<evidence type="ECO:0000256" key="1">
    <source>
        <dbReference type="ARBA" id="ARBA00001933"/>
    </source>
</evidence>
<proteinExistence type="inferred from homology"/>
<evidence type="ECO:0000256" key="2">
    <source>
        <dbReference type="ARBA" id="ARBA00009533"/>
    </source>
</evidence>
<organism evidence="7 8">
    <name type="scientific">Gordonia hankookensis</name>
    <dbReference type="NCBI Taxonomy" id="589403"/>
    <lineage>
        <taxon>Bacteria</taxon>
        <taxon>Bacillati</taxon>
        <taxon>Actinomycetota</taxon>
        <taxon>Actinomycetes</taxon>
        <taxon>Mycobacteriales</taxon>
        <taxon>Gordoniaceae</taxon>
        <taxon>Gordonia</taxon>
    </lineage>
</organism>
<evidence type="ECO:0000256" key="6">
    <source>
        <dbReference type="RuleBase" id="RU000382"/>
    </source>
</evidence>
<reference evidence="7 8" key="1">
    <citation type="submission" date="2020-09" db="EMBL/GenBank/DDBJ databases">
        <title>Novel species in genus Gordonia.</title>
        <authorList>
            <person name="Zhang G."/>
        </authorList>
    </citation>
    <scope>NUCLEOTIDE SEQUENCE [LARGE SCALE GENOMIC DNA]</scope>
    <source>
        <strain evidence="7 8">ON-33</strain>
    </source>
</reference>
<dbReference type="EMBL" id="JACWMS010000001">
    <property type="protein sequence ID" value="MBD1318017.1"/>
    <property type="molecule type" value="Genomic_DNA"/>
</dbReference>
<keyword evidence="4 6" id="KW-0663">Pyridoxal phosphate</keyword>
<dbReference type="GO" id="GO:0008483">
    <property type="term" value="F:transaminase activity"/>
    <property type="evidence" value="ECO:0007669"/>
    <property type="project" value="UniProtKB-KW"/>
</dbReference>